<dbReference type="AlphaFoldDB" id="A0A7S3JVL8"/>
<feature type="compositionally biased region" description="Basic and acidic residues" evidence="1">
    <location>
        <begin position="389"/>
        <end position="404"/>
    </location>
</feature>
<proteinExistence type="predicted"/>
<reference evidence="2" key="1">
    <citation type="submission" date="2021-01" db="EMBL/GenBank/DDBJ databases">
        <authorList>
            <person name="Corre E."/>
            <person name="Pelletier E."/>
            <person name="Niang G."/>
            <person name="Scheremetjew M."/>
            <person name="Finn R."/>
            <person name="Kale V."/>
            <person name="Holt S."/>
            <person name="Cochrane G."/>
            <person name="Meng A."/>
            <person name="Brown T."/>
            <person name="Cohen L."/>
        </authorList>
    </citation>
    <scope>NUCLEOTIDE SEQUENCE</scope>
    <source>
        <strain evidence="2">CCMP1510</strain>
    </source>
</reference>
<name>A0A7S3JVL8_9STRA</name>
<organism evidence="2">
    <name type="scientific">Aureoumbra lagunensis</name>
    <dbReference type="NCBI Taxonomy" id="44058"/>
    <lineage>
        <taxon>Eukaryota</taxon>
        <taxon>Sar</taxon>
        <taxon>Stramenopiles</taxon>
        <taxon>Ochrophyta</taxon>
        <taxon>Pelagophyceae</taxon>
        <taxon>Pelagomonadales</taxon>
        <taxon>Aureoumbra</taxon>
    </lineage>
</organism>
<sequence length="465" mass="52798">MEEGLTWKARSSVEDALKVMEQRALDKLHCQLKHYSSPKVSEAREFTDKILMSELSNIKSSNLDLCTLLEFSEIYQKLQQLNDSSLVVGEAHDTGFAAGFEAAVCVFCRREELILEFLSDLNSKKSESAQIDAQHIQKNLADQRDAALIEVNTFREKCTEMSTRLADISSQRDAALIEVNTFREKATEMNTRLANVSSQRDAALNKLHTISEQTQREAAKQARDHERIETELRSSLANRTRNDAKRIASERTRLSKEITRVTNELNTEHARAMDRALRAQARRHERALAAALQARDDAFKKQLEARRKRDSELAKTLKLLLASTEKKHKHDLESAVAELDQLCHDVLTSIGRSTHPPLSLASRVVPDSNKNDDDYAENPPRKPPRKFLRRGEGERRRELLASRTRERGRRDIITNVNVNSDNEIYQSDSRGTVSLRTDSLCSPSSEDNDDPLSFLTPLNNLVLNN</sequence>
<protein>
    <submittedName>
        <fullName evidence="2">Uncharacterized protein</fullName>
    </submittedName>
</protein>
<evidence type="ECO:0000256" key="1">
    <source>
        <dbReference type="SAM" id="MobiDB-lite"/>
    </source>
</evidence>
<feature type="region of interest" description="Disordered" evidence="1">
    <location>
        <begin position="350"/>
        <end position="404"/>
    </location>
</feature>
<gene>
    <name evidence="2" type="ORF">ALAG00032_LOCUS7125</name>
</gene>
<dbReference type="EMBL" id="HBIJ01010359">
    <property type="protein sequence ID" value="CAE0366381.1"/>
    <property type="molecule type" value="Transcribed_RNA"/>
</dbReference>
<evidence type="ECO:0000313" key="2">
    <source>
        <dbReference type="EMBL" id="CAE0366381.1"/>
    </source>
</evidence>
<accession>A0A7S3JVL8</accession>